<dbReference type="InterPro" id="IPR058163">
    <property type="entry name" value="LysR-type_TF_proteobact-type"/>
</dbReference>
<feature type="domain" description="LysR substrate-binding" evidence="2">
    <location>
        <begin position="1"/>
        <end position="66"/>
    </location>
</feature>
<evidence type="ECO:0000313" key="3">
    <source>
        <dbReference type="EMBL" id="GAL28050.1"/>
    </source>
</evidence>
<dbReference type="Proteomes" id="UP000029223">
    <property type="component" value="Unassembled WGS sequence"/>
</dbReference>
<dbReference type="Pfam" id="PF03466">
    <property type="entry name" value="LysR_substrate"/>
    <property type="match status" value="1"/>
</dbReference>
<comment type="caution">
    <text evidence="3">The sequence shown here is derived from an EMBL/GenBank/DDBJ whole genome shotgun (WGS) entry which is preliminary data.</text>
</comment>
<reference evidence="4" key="2">
    <citation type="submission" date="2014-09" db="EMBL/GenBank/DDBJ databases">
        <authorList>
            <consortium name="NBRP consortium"/>
            <person name="Sawabe T."/>
            <person name="Meirelles P."/>
            <person name="Nakanishi M."/>
            <person name="Sayaka M."/>
            <person name="Hattori M."/>
            <person name="Ohkuma M."/>
        </authorList>
    </citation>
    <scope>NUCLEOTIDE SEQUENCE [LARGE SCALE GENOMIC DNA]</scope>
    <source>
        <strain evidence="4">JCM 19239</strain>
    </source>
</reference>
<protein>
    <submittedName>
        <fullName evidence="3">Predicted lactate-responsive regulator LysR family</fullName>
    </submittedName>
</protein>
<name>A0ABQ0JH02_9VIBR</name>
<reference evidence="4" key="1">
    <citation type="submission" date="2014-09" db="EMBL/GenBank/DDBJ databases">
        <title>Vibrio variabilis JCM 19239. (C206) whole genome shotgun sequence.</title>
        <authorList>
            <person name="Sawabe T."/>
            <person name="Meirelles P."/>
            <person name="Nakanishi M."/>
            <person name="Sayaka M."/>
            <person name="Hattori M."/>
            <person name="Ohkuma M."/>
        </authorList>
    </citation>
    <scope>NUCLEOTIDE SEQUENCE [LARGE SCALE GENOMIC DNA]</scope>
    <source>
        <strain evidence="4">JCM 19239</strain>
    </source>
</reference>
<comment type="similarity">
    <text evidence="1">Belongs to the LysR transcriptional regulatory family.</text>
</comment>
<evidence type="ECO:0000313" key="4">
    <source>
        <dbReference type="Proteomes" id="UP000029223"/>
    </source>
</evidence>
<evidence type="ECO:0000259" key="2">
    <source>
        <dbReference type="Pfam" id="PF03466"/>
    </source>
</evidence>
<keyword evidence="4" id="KW-1185">Reference proteome</keyword>
<gene>
    <name evidence="3" type="ORF">JCM19239_6762</name>
</gene>
<dbReference type="PANTHER" id="PTHR30537:SF5">
    <property type="entry name" value="HTH-TYPE TRANSCRIPTIONAL ACTIVATOR TTDR-RELATED"/>
    <property type="match status" value="1"/>
</dbReference>
<dbReference type="InterPro" id="IPR005119">
    <property type="entry name" value="LysR_subst-bd"/>
</dbReference>
<evidence type="ECO:0000256" key="1">
    <source>
        <dbReference type="ARBA" id="ARBA00009437"/>
    </source>
</evidence>
<dbReference type="EMBL" id="BBMS01000037">
    <property type="protein sequence ID" value="GAL28050.1"/>
    <property type="molecule type" value="Genomic_DNA"/>
</dbReference>
<sequence>MRKAALGGHGIAYVPRCLVYHDFRNGQLVDIFPDQVGKRLGIYAVYPFTRQPPNKVRLLIEHIRTRYLAISHYF</sequence>
<organism evidence="3 4">
    <name type="scientific">Vibrio variabilis</name>
    <dbReference type="NCBI Taxonomy" id="990271"/>
    <lineage>
        <taxon>Bacteria</taxon>
        <taxon>Pseudomonadati</taxon>
        <taxon>Pseudomonadota</taxon>
        <taxon>Gammaproteobacteria</taxon>
        <taxon>Vibrionales</taxon>
        <taxon>Vibrionaceae</taxon>
        <taxon>Vibrio</taxon>
    </lineage>
</organism>
<dbReference type="Gene3D" id="3.40.190.290">
    <property type="match status" value="1"/>
</dbReference>
<dbReference type="SUPFAM" id="SSF53850">
    <property type="entry name" value="Periplasmic binding protein-like II"/>
    <property type="match status" value="1"/>
</dbReference>
<dbReference type="PANTHER" id="PTHR30537">
    <property type="entry name" value="HTH-TYPE TRANSCRIPTIONAL REGULATOR"/>
    <property type="match status" value="1"/>
</dbReference>
<accession>A0ABQ0JH02</accession>
<proteinExistence type="inferred from homology"/>